<evidence type="ECO:0000313" key="2">
    <source>
        <dbReference type="EMBL" id="KAF2298698.1"/>
    </source>
</evidence>
<evidence type="ECO:0000313" key="3">
    <source>
        <dbReference type="Proteomes" id="UP000467840"/>
    </source>
</evidence>
<sequence>MAHWSTPKWITKSRIATKNRCSETDGSGTDQAYWWFRHWLSILVILEAMVAIATVDTASYSQDDDSQETLINLNRLYLEAMGGEKRWCLYSLISQASTLYLDSFSSSATSCKTTMVIDRVADKRIRALEEEVSHKRENQERILQQHVEEEVMRIRQQSGAISIYARRDEAYDETDGVIIPPF</sequence>
<name>A0A6A6LDN8_HEVBR</name>
<protein>
    <submittedName>
        <fullName evidence="1">Uncharacterized protein</fullName>
    </submittedName>
</protein>
<dbReference type="EMBL" id="JAAGAX010000011">
    <property type="protein sequence ID" value="KAF2298698.1"/>
    <property type="molecule type" value="Genomic_DNA"/>
</dbReference>
<dbReference type="EMBL" id="JAAGAX010000011">
    <property type="protein sequence ID" value="KAF2298697.1"/>
    <property type="molecule type" value="Genomic_DNA"/>
</dbReference>
<keyword evidence="3" id="KW-1185">Reference proteome</keyword>
<evidence type="ECO:0000313" key="1">
    <source>
        <dbReference type="EMBL" id="KAF2298697.1"/>
    </source>
</evidence>
<accession>A0A6A6LDN8</accession>
<gene>
    <name evidence="1" type="ORF">GH714_025292</name>
    <name evidence="2" type="ORF">GH714_025315</name>
</gene>
<dbReference type="Proteomes" id="UP000467840">
    <property type="component" value="Chromosome 1"/>
</dbReference>
<dbReference type="AlphaFoldDB" id="A0A6A6LDN8"/>
<comment type="caution">
    <text evidence="1">The sequence shown here is derived from an EMBL/GenBank/DDBJ whole genome shotgun (WGS) entry which is preliminary data.</text>
</comment>
<organism evidence="1 3">
    <name type="scientific">Hevea brasiliensis</name>
    <name type="common">Para rubber tree</name>
    <name type="synonym">Siphonia brasiliensis</name>
    <dbReference type="NCBI Taxonomy" id="3981"/>
    <lineage>
        <taxon>Eukaryota</taxon>
        <taxon>Viridiplantae</taxon>
        <taxon>Streptophyta</taxon>
        <taxon>Embryophyta</taxon>
        <taxon>Tracheophyta</taxon>
        <taxon>Spermatophyta</taxon>
        <taxon>Magnoliopsida</taxon>
        <taxon>eudicotyledons</taxon>
        <taxon>Gunneridae</taxon>
        <taxon>Pentapetalae</taxon>
        <taxon>rosids</taxon>
        <taxon>fabids</taxon>
        <taxon>Malpighiales</taxon>
        <taxon>Euphorbiaceae</taxon>
        <taxon>Crotonoideae</taxon>
        <taxon>Micrandreae</taxon>
        <taxon>Hevea</taxon>
    </lineage>
</organism>
<reference evidence="1 3" key="1">
    <citation type="journal article" date="2020" name="Mol. Plant">
        <title>The Chromosome-Based Rubber Tree Genome Provides New Insights into Spurge Genome Evolution and Rubber Biosynthesis.</title>
        <authorList>
            <person name="Liu J."/>
            <person name="Shi C."/>
            <person name="Shi C.C."/>
            <person name="Li W."/>
            <person name="Zhang Q.J."/>
            <person name="Zhang Y."/>
            <person name="Li K."/>
            <person name="Lu H.F."/>
            <person name="Shi C."/>
            <person name="Zhu S.T."/>
            <person name="Xiao Z.Y."/>
            <person name="Nan H."/>
            <person name="Yue Y."/>
            <person name="Zhu X.G."/>
            <person name="Wu Y."/>
            <person name="Hong X.N."/>
            <person name="Fan G.Y."/>
            <person name="Tong Y."/>
            <person name="Zhang D."/>
            <person name="Mao C.L."/>
            <person name="Liu Y.L."/>
            <person name="Hao S.J."/>
            <person name="Liu W.Q."/>
            <person name="Lv M.Q."/>
            <person name="Zhang H.B."/>
            <person name="Liu Y."/>
            <person name="Hu-Tang G.R."/>
            <person name="Wang J.P."/>
            <person name="Wang J.H."/>
            <person name="Sun Y.H."/>
            <person name="Ni S.B."/>
            <person name="Chen W.B."/>
            <person name="Zhang X.C."/>
            <person name="Jiao Y.N."/>
            <person name="Eichler E.E."/>
            <person name="Li G.H."/>
            <person name="Liu X."/>
            <person name="Gao L.Z."/>
        </authorList>
    </citation>
    <scope>NUCLEOTIDE SEQUENCE [LARGE SCALE GENOMIC DNA]</scope>
    <source>
        <strain evidence="3">cv. GT1</strain>
        <tissue evidence="1">Leaf</tissue>
    </source>
</reference>
<proteinExistence type="predicted"/>